<evidence type="ECO:0000256" key="17">
    <source>
        <dbReference type="ARBA" id="ARBA00024827"/>
    </source>
</evidence>
<dbReference type="Proteomes" id="UP000269097">
    <property type="component" value="Chromosome"/>
</dbReference>
<feature type="transmembrane region" description="Helical" evidence="20">
    <location>
        <begin position="300"/>
        <end position="325"/>
    </location>
</feature>
<keyword evidence="13" id="KW-0067">ATP-binding</keyword>
<name>A0A3G3JZC1_9BACL</name>
<dbReference type="PANTHER" id="PTHR24421:SF10">
    <property type="entry name" value="NITRATE_NITRITE SENSOR PROTEIN NARQ"/>
    <property type="match status" value="1"/>
</dbReference>
<evidence type="ECO:0000256" key="9">
    <source>
        <dbReference type="ARBA" id="ARBA00022679"/>
    </source>
</evidence>
<dbReference type="SUPFAM" id="SSF55874">
    <property type="entry name" value="ATPase domain of HSP90 chaperone/DNA topoisomerase II/histidine kinase"/>
    <property type="match status" value="1"/>
</dbReference>
<comment type="function">
    <text evidence="17">Member of the two-component regulatory system NreB/NreC involved in the control of dissimilatory nitrate/nitrite reduction in response to oxygen. NreB functions as a direct oxygen sensor histidine kinase which is autophosphorylated, in the absence of oxygen, probably at the conserved histidine residue, and transfers its phosphate group probably to a conserved aspartate residue of NreC. NreB/NreC activates the expression of the nitrate (narGHJI) and nitrite (nir) reductase operons, as well as the putative nitrate transporter gene narT.</text>
</comment>
<keyword evidence="15" id="KW-0902">Two-component regulatory system</keyword>
<dbReference type="Pfam" id="PF02518">
    <property type="entry name" value="HATPase_c"/>
    <property type="match status" value="1"/>
</dbReference>
<sequence length="709" mass="79054">MWVPIDSVSKALPARKALLVFLHTAWWAAFAVSAAVSFYSHWRGIGMYDSTCGDAMACANYFQLTSRQLHQLESFGMTSELYGGLTVILLFIQNLSSWMVGFVLYRYGWKDAYCVIASMMLVVTGTMFSTDDVVLQGDPMLLLLMQINVMIGIFYPFLMFFLPEGRFVPRWMAYPAWITIVLAMTNVFFPENGWNFLNWNPYLKESIGFLLHVLILVSQGYRYFHGASSEQKRQIVWLVGSLTAFVAGTTLGLAPPPQHGILRLAVQVLLYTGLLFAPISVGVMVLELRLRRMSVAFNRTLVFFVLSVMSIAFYALLVGVLGIFLQFKSNTLASLIAIGLVAVFLQPLRDRIQKQINLLVYGERDNPYQILSGLTRRLEGSLTRRTLLGAVVETVAAAFRLPYASIEIHGVHGTETLASYGQETAAASRLPLKVTGETVGWLVLGIPDFRDVIPPKQLPLLEDLLRQVSIAVQAVRLTEELHRSRERLVNAREEERRRLRRDLHDGLGSTIASLMLRTEEANQLHDEDPPRSKQALVTMKRQMKEIIVDIRRLVYALRPPALDEFGLAFALEELAGSYQDPSLSVRLFLPDGDLKYHAAVEVAVYRIVQEALTNVSRHSKARSSEVRLSNRGDTLHLTIQDDGTGLPADLSPGMGIRSMKERAEELGGVCMLSSEAGAGTRIEIRLPLEEGSGEHEQTVQGDAAHSFGG</sequence>
<comment type="subcellular location">
    <subcellularLocation>
        <location evidence="3">Cytoplasm</location>
    </subcellularLocation>
</comment>
<dbReference type="GO" id="GO:0016020">
    <property type="term" value="C:membrane"/>
    <property type="evidence" value="ECO:0007669"/>
    <property type="project" value="InterPro"/>
</dbReference>
<feature type="transmembrane region" description="Helical" evidence="20">
    <location>
        <begin position="112"/>
        <end position="129"/>
    </location>
</feature>
<feature type="transmembrane region" description="Helical" evidence="20">
    <location>
        <begin position="236"/>
        <end position="256"/>
    </location>
</feature>
<evidence type="ECO:0000256" key="1">
    <source>
        <dbReference type="ARBA" id="ARBA00000085"/>
    </source>
</evidence>
<dbReference type="InterPro" id="IPR003594">
    <property type="entry name" value="HATPase_dom"/>
</dbReference>
<feature type="domain" description="Histidine kinase" evidence="21">
    <location>
        <begin position="498"/>
        <end position="690"/>
    </location>
</feature>
<evidence type="ECO:0000256" key="18">
    <source>
        <dbReference type="ARBA" id="ARBA00030800"/>
    </source>
</evidence>
<dbReference type="EMBL" id="CP033433">
    <property type="protein sequence ID" value="AYQ73502.1"/>
    <property type="molecule type" value="Genomic_DNA"/>
</dbReference>
<feature type="region of interest" description="Disordered" evidence="19">
    <location>
        <begin position="690"/>
        <end position="709"/>
    </location>
</feature>
<dbReference type="KEGG" id="coh:EAV92_13500"/>
<feature type="transmembrane region" description="Helical" evidence="20">
    <location>
        <begin position="141"/>
        <end position="162"/>
    </location>
</feature>
<keyword evidence="7" id="KW-0963">Cytoplasm</keyword>
<evidence type="ECO:0000256" key="14">
    <source>
        <dbReference type="ARBA" id="ARBA00023004"/>
    </source>
</evidence>
<evidence type="ECO:0000256" key="16">
    <source>
        <dbReference type="ARBA" id="ARBA00023014"/>
    </source>
</evidence>
<dbReference type="InterPro" id="IPR005467">
    <property type="entry name" value="His_kinase_dom"/>
</dbReference>
<dbReference type="GO" id="GO:0046983">
    <property type="term" value="F:protein dimerization activity"/>
    <property type="evidence" value="ECO:0007669"/>
    <property type="project" value="InterPro"/>
</dbReference>
<dbReference type="InterPro" id="IPR050482">
    <property type="entry name" value="Sensor_HK_TwoCompSys"/>
</dbReference>
<keyword evidence="11" id="KW-0547">Nucleotide-binding</keyword>
<comment type="cofactor">
    <cofactor evidence="2">
        <name>[4Fe-4S] cluster</name>
        <dbReference type="ChEBI" id="CHEBI:49883"/>
    </cofactor>
</comment>
<keyword evidence="14" id="KW-0408">Iron</keyword>
<dbReference type="PANTHER" id="PTHR24421">
    <property type="entry name" value="NITRATE/NITRITE SENSOR PROTEIN NARX-RELATED"/>
    <property type="match status" value="1"/>
</dbReference>
<accession>A0A3G3JZC1</accession>
<dbReference type="RefSeq" id="WP_123041586.1">
    <property type="nucleotide sequence ID" value="NZ_CP033433.1"/>
</dbReference>
<dbReference type="GO" id="GO:0005737">
    <property type="term" value="C:cytoplasm"/>
    <property type="evidence" value="ECO:0007669"/>
    <property type="project" value="UniProtKB-SubCell"/>
</dbReference>
<evidence type="ECO:0000256" key="8">
    <source>
        <dbReference type="ARBA" id="ARBA00022553"/>
    </source>
</evidence>
<evidence type="ECO:0000256" key="3">
    <source>
        <dbReference type="ARBA" id="ARBA00004496"/>
    </source>
</evidence>
<dbReference type="InterPro" id="IPR004358">
    <property type="entry name" value="Sig_transdc_His_kin-like_C"/>
</dbReference>
<evidence type="ECO:0000256" key="10">
    <source>
        <dbReference type="ARBA" id="ARBA00022723"/>
    </source>
</evidence>
<dbReference type="CDD" id="cd16917">
    <property type="entry name" value="HATPase_UhpB-NarQ-NarX-like"/>
    <property type="match status" value="1"/>
</dbReference>
<feature type="transmembrane region" description="Helical" evidence="20">
    <location>
        <begin position="174"/>
        <end position="194"/>
    </location>
</feature>
<evidence type="ECO:0000256" key="15">
    <source>
        <dbReference type="ARBA" id="ARBA00023012"/>
    </source>
</evidence>
<evidence type="ECO:0000256" key="11">
    <source>
        <dbReference type="ARBA" id="ARBA00022741"/>
    </source>
</evidence>
<reference evidence="22 23" key="1">
    <citation type="submission" date="2018-10" db="EMBL/GenBank/DDBJ databases">
        <title>Genome Sequence of Cohnella sp.</title>
        <authorList>
            <person name="Srinivasan S."/>
            <person name="Kim M.K."/>
        </authorList>
    </citation>
    <scope>NUCLEOTIDE SEQUENCE [LARGE SCALE GENOMIC DNA]</scope>
    <source>
        <strain evidence="22 23">18JY8-7</strain>
    </source>
</reference>
<dbReference type="InterPro" id="IPR011712">
    <property type="entry name" value="Sig_transdc_His_kin_sub3_dim/P"/>
</dbReference>
<keyword evidence="20" id="KW-1133">Transmembrane helix</keyword>
<evidence type="ECO:0000256" key="13">
    <source>
        <dbReference type="ARBA" id="ARBA00022840"/>
    </source>
</evidence>
<dbReference type="Pfam" id="PF07730">
    <property type="entry name" value="HisKA_3"/>
    <property type="match status" value="1"/>
</dbReference>
<proteinExistence type="predicted"/>
<dbReference type="SUPFAM" id="SSF55781">
    <property type="entry name" value="GAF domain-like"/>
    <property type="match status" value="1"/>
</dbReference>
<keyword evidence="10" id="KW-0479">Metal-binding</keyword>
<feature type="transmembrane region" description="Helical" evidence="20">
    <location>
        <begin position="81"/>
        <end position="105"/>
    </location>
</feature>
<dbReference type="EC" id="2.7.13.3" evidence="4"/>
<feature type="transmembrane region" description="Helical" evidence="20">
    <location>
        <begin position="17"/>
        <end position="39"/>
    </location>
</feature>
<dbReference type="Gene3D" id="3.30.565.10">
    <property type="entry name" value="Histidine kinase-like ATPase, C-terminal domain"/>
    <property type="match status" value="1"/>
</dbReference>
<dbReference type="Gene3D" id="1.20.5.1930">
    <property type="match status" value="1"/>
</dbReference>
<keyword evidence="9" id="KW-0808">Transferase</keyword>
<dbReference type="PROSITE" id="PS50109">
    <property type="entry name" value="HIS_KIN"/>
    <property type="match status" value="1"/>
</dbReference>
<feature type="transmembrane region" description="Helical" evidence="20">
    <location>
        <begin position="206"/>
        <end position="224"/>
    </location>
</feature>
<protein>
    <recommendedName>
        <fullName evidence="5">Oxygen sensor histidine kinase NreB</fullName>
        <ecNumber evidence="4">2.7.13.3</ecNumber>
    </recommendedName>
    <alternativeName>
        <fullName evidence="18">Nitrogen regulation protein B</fullName>
    </alternativeName>
</protein>
<gene>
    <name evidence="22" type="ORF">EAV92_13500</name>
</gene>
<evidence type="ECO:0000313" key="22">
    <source>
        <dbReference type="EMBL" id="AYQ73502.1"/>
    </source>
</evidence>
<dbReference type="InterPro" id="IPR029016">
    <property type="entry name" value="GAF-like_dom_sf"/>
</dbReference>
<keyword evidence="8" id="KW-0597">Phosphoprotein</keyword>
<dbReference type="AlphaFoldDB" id="A0A3G3JZC1"/>
<keyword evidence="23" id="KW-1185">Reference proteome</keyword>
<evidence type="ECO:0000256" key="4">
    <source>
        <dbReference type="ARBA" id="ARBA00012438"/>
    </source>
</evidence>
<organism evidence="22 23">
    <name type="scientific">Cohnella candidum</name>
    <dbReference type="NCBI Taxonomy" id="2674991"/>
    <lineage>
        <taxon>Bacteria</taxon>
        <taxon>Bacillati</taxon>
        <taxon>Bacillota</taxon>
        <taxon>Bacilli</taxon>
        <taxon>Bacillales</taxon>
        <taxon>Paenibacillaceae</taxon>
        <taxon>Cohnella</taxon>
    </lineage>
</organism>
<dbReference type="GO" id="GO:0046872">
    <property type="term" value="F:metal ion binding"/>
    <property type="evidence" value="ECO:0007669"/>
    <property type="project" value="UniProtKB-KW"/>
</dbReference>
<dbReference type="InterPro" id="IPR036890">
    <property type="entry name" value="HATPase_C_sf"/>
</dbReference>
<keyword evidence="20" id="KW-0812">Transmembrane</keyword>
<evidence type="ECO:0000313" key="23">
    <source>
        <dbReference type="Proteomes" id="UP000269097"/>
    </source>
</evidence>
<dbReference type="GO" id="GO:0051539">
    <property type="term" value="F:4 iron, 4 sulfur cluster binding"/>
    <property type="evidence" value="ECO:0007669"/>
    <property type="project" value="UniProtKB-KW"/>
</dbReference>
<comment type="catalytic activity">
    <reaction evidence="1">
        <text>ATP + protein L-histidine = ADP + protein N-phospho-L-histidine.</text>
        <dbReference type="EC" id="2.7.13.3"/>
    </reaction>
</comment>
<evidence type="ECO:0000256" key="19">
    <source>
        <dbReference type="SAM" id="MobiDB-lite"/>
    </source>
</evidence>
<keyword evidence="6" id="KW-0004">4Fe-4S</keyword>
<feature type="transmembrane region" description="Helical" evidence="20">
    <location>
        <begin position="268"/>
        <end position="288"/>
    </location>
</feature>
<evidence type="ECO:0000256" key="20">
    <source>
        <dbReference type="SAM" id="Phobius"/>
    </source>
</evidence>
<dbReference type="SMART" id="SM00387">
    <property type="entry name" value="HATPase_c"/>
    <property type="match status" value="1"/>
</dbReference>
<evidence type="ECO:0000256" key="7">
    <source>
        <dbReference type="ARBA" id="ARBA00022490"/>
    </source>
</evidence>
<evidence type="ECO:0000256" key="6">
    <source>
        <dbReference type="ARBA" id="ARBA00022485"/>
    </source>
</evidence>
<evidence type="ECO:0000256" key="5">
    <source>
        <dbReference type="ARBA" id="ARBA00017322"/>
    </source>
</evidence>
<evidence type="ECO:0000256" key="12">
    <source>
        <dbReference type="ARBA" id="ARBA00022777"/>
    </source>
</evidence>
<evidence type="ECO:0000256" key="2">
    <source>
        <dbReference type="ARBA" id="ARBA00001966"/>
    </source>
</evidence>
<keyword evidence="20" id="KW-0472">Membrane</keyword>
<keyword evidence="16" id="KW-0411">Iron-sulfur</keyword>
<dbReference type="GO" id="GO:0000155">
    <property type="term" value="F:phosphorelay sensor kinase activity"/>
    <property type="evidence" value="ECO:0007669"/>
    <property type="project" value="InterPro"/>
</dbReference>
<dbReference type="Gene3D" id="3.30.450.40">
    <property type="match status" value="1"/>
</dbReference>
<keyword evidence="12" id="KW-0418">Kinase</keyword>
<dbReference type="PRINTS" id="PR00344">
    <property type="entry name" value="BCTRLSENSOR"/>
</dbReference>
<dbReference type="GO" id="GO:0005524">
    <property type="term" value="F:ATP binding"/>
    <property type="evidence" value="ECO:0007669"/>
    <property type="project" value="UniProtKB-KW"/>
</dbReference>
<evidence type="ECO:0000259" key="21">
    <source>
        <dbReference type="PROSITE" id="PS50109"/>
    </source>
</evidence>